<keyword evidence="3" id="KW-1185">Reference proteome</keyword>
<dbReference type="EMBL" id="JABWMJ010000006">
    <property type="protein sequence ID" value="NUZ06734.1"/>
    <property type="molecule type" value="Genomic_DNA"/>
</dbReference>
<accession>A0A7Y6NPC6</accession>
<gene>
    <name evidence="2" type="ORF">HQN59_13275</name>
</gene>
<feature type="compositionally biased region" description="Basic residues" evidence="1">
    <location>
        <begin position="88"/>
        <end position="99"/>
    </location>
</feature>
<evidence type="ECO:0000313" key="2">
    <source>
        <dbReference type="EMBL" id="NUZ06734.1"/>
    </source>
</evidence>
<name>A0A7Y6NPC6_9BURK</name>
<evidence type="ECO:0000313" key="3">
    <source>
        <dbReference type="Proteomes" id="UP000529637"/>
    </source>
</evidence>
<dbReference type="AlphaFoldDB" id="A0A7Y6NPC6"/>
<dbReference type="Proteomes" id="UP000529637">
    <property type="component" value="Unassembled WGS sequence"/>
</dbReference>
<evidence type="ECO:0000256" key="1">
    <source>
        <dbReference type="SAM" id="MobiDB-lite"/>
    </source>
</evidence>
<proteinExistence type="predicted"/>
<dbReference type="RefSeq" id="WP_176069597.1">
    <property type="nucleotide sequence ID" value="NZ_JABWMJ010000006.1"/>
</dbReference>
<comment type="caution">
    <text evidence="2">The sequence shown here is derived from an EMBL/GenBank/DDBJ whole genome shotgun (WGS) entry which is preliminary data.</text>
</comment>
<sequence>MATSKKSAGEKTSSAVAKKASSHLRSGATNAASKKVAGSALSQVKPGKETSKPVAKTASKKLASSTTGAKGRSIAASVLTQAADAPRKSAKRATAKKSS</sequence>
<feature type="region of interest" description="Disordered" evidence="1">
    <location>
        <begin position="1"/>
        <end position="99"/>
    </location>
</feature>
<reference evidence="2 3" key="1">
    <citation type="submission" date="2020-06" db="EMBL/GenBank/DDBJ databases">
        <title>Schlegella sp. ID0723 isolated from air conditioner.</title>
        <authorList>
            <person name="Kim D.Y."/>
            <person name="Kim D.-U."/>
        </authorList>
    </citation>
    <scope>NUCLEOTIDE SEQUENCE [LARGE SCALE GENOMIC DNA]</scope>
    <source>
        <strain evidence="2 3">ID0723</strain>
    </source>
</reference>
<protein>
    <submittedName>
        <fullName evidence="2">Uncharacterized protein</fullName>
    </submittedName>
</protein>
<organism evidence="2 3">
    <name type="scientific">Piscinibacter koreensis</name>
    <dbReference type="NCBI Taxonomy" id="2742824"/>
    <lineage>
        <taxon>Bacteria</taxon>
        <taxon>Pseudomonadati</taxon>
        <taxon>Pseudomonadota</taxon>
        <taxon>Betaproteobacteria</taxon>
        <taxon>Burkholderiales</taxon>
        <taxon>Sphaerotilaceae</taxon>
        <taxon>Piscinibacter</taxon>
    </lineage>
</organism>
<feature type="compositionally biased region" description="Polar residues" evidence="1">
    <location>
        <begin position="23"/>
        <end position="32"/>
    </location>
</feature>